<feature type="domain" description="Transposase IS204/IS1001/IS1096/IS1165 DDE" evidence="1">
    <location>
        <begin position="2"/>
        <end position="76"/>
    </location>
</feature>
<proteinExistence type="predicted"/>
<comment type="caution">
    <text evidence="2">The sequence shown here is derived from an EMBL/GenBank/DDBJ whole genome shotgun (WGS) entry which is preliminary data.</text>
</comment>
<dbReference type="PANTHER" id="PTHR33498">
    <property type="entry name" value="TRANSPOSASE FOR INSERTION SEQUENCE ELEMENT IS1557"/>
    <property type="match status" value="1"/>
</dbReference>
<protein>
    <recommendedName>
        <fullName evidence="1">Transposase IS204/IS1001/IS1096/IS1165 DDE domain-containing protein</fullName>
    </recommendedName>
</protein>
<dbReference type="InterPro" id="IPR002560">
    <property type="entry name" value="Transposase_DDE"/>
</dbReference>
<dbReference type="AlphaFoldDB" id="A0A2J9PNH5"/>
<sequence>MKTRQRIKIVMMDMYTPYMDVVQELFPNAKIIIDRFHLVQAFNRELNKLSVAVMNEFRNPNHRLYNKYKNYWRLLLIP</sequence>
<accession>A0A2J9PNH5</accession>
<dbReference type="Pfam" id="PF01610">
    <property type="entry name" value="DDE_Tnp_ISL3"/>
    <property type="match status" value="1"/>
</dbReference>
<dbReference type="Proteomes" id="UP000192813">
    <property type="component" value="Unassembled WGS sequence"/>
</dbReference>
<name>A0A2J9PNH5_9LACT</name>
<evidence type="ECO:0000313" key="3">
    <source>
        <dbReference type="Proteomes" id="UP000192813"/>
    </source>
</evidence>
<dbReference type="InterPro" id="IPR047951">
    <property type="entry name" value="Transpos_ISL3"/>
</dbReference>
<organism evidence="2 3">
    <name type="scientific">Aerococcus viridans</name>
    <dbReference type="NCBI Taxonomy" id="1377"/>
    <lineage>
        <taxon>Bacteria</taxon>
        <taxon>Bacillati</taxon>
        <taxon>Bacillota</taxon>
        <taxon>Bacilli</taxon>
        <taxon>Lactobacillales</taxon>
        <taxon>Aerococcaceae</taxon>
        <taxon>Aerococcus</taxon>
    </lineage>
</organism>
<gene>
    <name evidence="2" type="ORF">A6J77_006455</name>
</gene>
<reference evidence="3" key="1">
    <citation type="submission" date="2017-12" db="EMBL/GenBank/DDBJ databases">
        <title>FDA dAtabase for Regulatory Grade micrObial Sequences (FDA-ARGOS): Supporting development and validation of Infectious Disease Dx tests.</title>
        <authorList>
            <person name="Hoffmann M."/>
            <person name="Allard M."/>
            <person name="Evans P."/>
            <person name="Brown E."/>
            <person name="Tallon L."/>
            <person name="Sadzewicz L."/>
            <person name="Sengamalay N."/>
            <person name="Ott S."/>
            <person name="Godinez A."/>
            <person name="Nagaraj S."/>
            <person name="Vavikolanu K."/>
            <person name="Aluvathingal J."/>
            <person name="Nadendla S."/>
            <person name="Sichtig H."/>
        </authorList>
    </citation>
    <scope>NUCLEOTIDE SEQUENCE [LARGE SCALE GENOMIC DNA]</scope>
    <source>
        <strain evidence="3">FDAARGOS_249</strain>
    </source>
</reference>
<dbReference type="EMBL" id="NBTM02000001">
    <property type="protein sequence ID" value="PNL91882.1"/>
    <property type="molecule type" value="Genomic_DNA"/>
</dbReference>
<dbReference type="PANTHER" id="PTHR33498:SF1">
    <property type="entry name" value="TRANSPOSASE FOR INSERTION SEQUENCE ELEMENT IS1557"/>
    <property type="match status" value="1"/>
</dbReference>
<evidence type="ECO:0000259" key="1">
    <source>
        <dbReference type="Pfam" id="PF01610"/>
    </source>
</evidence>
<evidence type="ECO:0000313" key="2">
    <source>
        <dbReference type="EMBL" id="PNL91882.1"/>
    </source>
</evidence>